<keyword evidence="3" id="KW-1185">Reference proteome</keyword>
<feature type="transmembrane region" description="Helical" evidence="1">
    <location>
        <begin position="6"/>
        <end position="25"/>
    </location>
</feature>
<evidence type="ECO:0000313" key="2">
    <source>
        <dbReference type="EMBL" id="QLG29531.1"/>
    </source>
</evidence>
<dbReference type="AlphaFoldDB" id="A0A7D5GK58"/>
<evidence type="ECO:0000256" key="1">
    <source>
        <dbReference type="SAM" id="Phobius"/>
    </source>
</evidence>
<dbReference type="Proteomes" id="UP000509750">
    <property type="component" value="Chromosome"/>
</dbReference>
<dbReference type="EMBL" id="CP058529">
    <property type="protein sequence ID" value="QLG29531.1"/>
    <property type="molecule type" value="Genomic_DNA"/>
</dbReference>
<feature type="transmembrane region" description="Helical" evidence="1">
    <location>
        <begin position="238"/>
        <end position="258"/>
    </location>
</feature>
<dbReference type="Pfam" id="PF06177">
    <property type="entry name" value="QueT"/>
    <property type="match status" value="1"/>
</dbReference>
<feature type="transmembrane region" description="Helical" evidence="1">
    <location>
        <begin position="137"/>
        <end position="162"/>
    </location>
</feature>
<protein>
    <submittedName>
        <fullName evidence="2">QueT transporter family protein</fullName>
    </submittedName>
</protein>
<feature type="transmembrane region" description="Helical" evidence="1">
    <location>
        <begin position="71"/>
        <end position="89"/>
    </location>
</feature>
<organism evidence="2 3">
    <name type="scientific">Halorarum halophilum</name>
    <dbReference type="NCBI Taxonomy" id="2743090"/>
    <lineage>
        <taxon>Archaea</taxon>
        <taxon>Methanobacteriati</taxon>
        <taxon>Methanobacteriota</taxon>
        <taxon>Stenosarchaea group</taxon>
        <taxon>Halobacteria</taxon>
        <taxon>Halobacteriales</taxon>
        <taxon>Haloferacaceae</taxon>
        <taxon>Halorarum</taxon>
    </lineage>
</organism>
<name>A0A7D5GK58_9EURY</name>
<keyword evidence="1" id="KW-0812">Transmembrane</keyword>
<accession>A0A7D5GK58</accession>
<gene>
    <name evidence="2" type="ORF">HUG10_15195</name>
</gene>
<keyword evidence="1" id="KW-0472">Membrane</keyword>
<dbReference type="KEGG" id="halg:HUG10_15195"/>
<keyword evidence="1" id="KW-1133">Transmembrane helix</keyword>
<sequence length="282" mass="29585">MIILTVVVTAVYTAALIPFKGFVLVPGFTEIRIANAFPVVFSLMFGPAAAWGSAFGNLLGDVFGGTLTRGSFFGFAGNFFFGFVGYKLWGNLGRLSSDREPDMRSGDQVVEFVVVALVASAGTAAIIAWGLEVLGLFPFSVLGTIIGVNNFLPTAVLGPLLLRVLYPRVKQDGLLYPDLMRAKDLPSVNHSRQSTAGVTIAVVSIAWAVLGIAVSVGIQGIPLGASPGEVMPPSPVETRIQLVVGSVAVVLLLVASAFSGERLSQLYRQEPPASGPSDEFGP</sequence>
<evidence type="ECO:0000313" key="3">
    <source>
        <dbReference type="Proteomes" id="UP000509750"/>
    </source>
</evidence>
<feature type="transmembrane region" description="Helical" evidence="1">
    <location>
        <begin position="37"/>
        <end position="59"/>
    </location>
</feature>
<dbReference type="InterPro" id="IPR010387">
    <property type="entry name" value="QueT"/>
</dbReference>
<reference evidence="2 3" key="1">
    <citation type="submission" date="2020-07" db="EMBL/GenBank/DDBJ databases">
        <title>Gai3-2, isolated from salt lake.</title>
        <authorList>
            <person name="Cui H."/>
            <person name="Shi X."/>
        </authorList>
    </citation>
    <scope>NUCLEOTIDE SEQUENCE [LARGE SCALE GENOMIC DNA]</scope>
    <source>
        <strain evidence="2 3">Gai3-2</strain>
    </source>
</reference>
<feature type="transmembrane region" description="Helical" evidence="1">
    <location>
        <begin position="109"/>
        <end position="131"/>
    </location>
</feature>
<feature type="transmembrane region" description="Helical" evidence="1">
    <location>
        <begin position="196"/>
        <end position="218"/>
    </location>
</feature>
<proteinExistence type="predicted"/>